<evidence type="ECO:0000313" key="2">
    <source>
        <dbReference type="EMBL" id="SPD13575.1"/>
    </source>
</evidence>
<sequence length="91" mass="10831">MRARGGAQGAEMVVVEHEEPRESPQVSVEVEIERQDFTERRGEEILAVDRRREIEIEIEPRSRSRWRPRHRKARYRRGLAAPESEERTKKP</sequence>
<feature type="region of interest" description="Disordered" evidence="1">
    <location>
        <begin position="1"/>
        <end position="28"/>
    </location>
</feature>
<feature type="region of interest" description="Disordered" evidence="1">
    <location>
        <begin position="59"/>
        <end position="91"/>
    </location>
</feature>
<evidence type="ECO:0000256" key="1">
    <source>
        <dbReference type="SAM" id="MobiDB-lite"/>
    </source>
</evidence>
<proteinExistence type="predicted"/>
<reference evidence="2" key="1">
    <citation type="submission" date="2018-02" db="EMBL/GenBank/DDBJ databases">
        <authorList>
            <person name="Cohen D.B."/>
            <person name="Kent A.D."/>
        </authorList>
    </citation>
    <scope>NUCLEOTIDE SEQUENCE</scope>
</reference>
<accession>A0A2N9HNM3</accession>
<feature type="compositionally biased region" description="Basic residues" evidence="1">
    <location>
        <begin position="63"/>
        <end position="77"/>
    </location>
</feature>
<dbReference type="AlphaFoldDB" id="A0A2N9HNM3"/>
<dbReference type="EMBL" id="OIVN01003785">
    <property type="protein sequence ID" value="SPD13575.1"/>
    <property type="molecule type" value="Genomic_DNA"/>
</dbReference>
<name>A0A2N9HNM3_FAGSY</name>
<organism evidence="2">
    <name type="scientific">Fagus sylvatica</name>
    <name type="common">Beechnut</name>
    <dbReference type="NCBI Taxonomy" id="28930"/>
    <lineage>
        <taxon>Eukaryota</taxon>
        <taxon>Viridiplantae</taxon>
        <taxon>Streptophyta</taxon>
        <taxon>Embryophyta</taxon>
        <taxon>Tracheophyta</taxon>
        <taxon>Spermatophyta</taxon>
        <taxon>Magnoliopsida</taxon>
        <taxon>eudicotyledons</taxon>
        <taxon>Gunneridae</taxon>
        <taxon>Pentapetalae</taxon>
        <taxon>rosids</taxon>
        <taxon>fabids</taxon>
        <taxon>Fagales</taxon>
        <taxon>Fagaceae</taxon>
        <taxon>Fagus</taxon>
    </lineage>
</organism>
<protein>
    <submittedName>
        <fullName evidence="2">Uncharacterized protein</fullName>
    </submittedName>
</protein>
<gene>
    <name evidence="2" type="ORF">FSB_LOCUS41457</name>
</gene>